<dbReference type="GeneID" id="41323939"/>
<dbReference type="RefSeq" id="WP_020449398.1">
    <property type="nucleotide sequence ID" value="NZ_CAYAXV010000005.1"/>
</dbReference>
<dbReference type="Pfam" id="PF02505">
    <property type="entry name" value="MCR_D"/>
    <property type="match status" value="1"/>
</dbReference>
<evidence type="ECO:0000256" key="1">
    <source>
        <dbReference type="ARBA" id="ARBA00022994"/>
    </source>
</evidence>
<keyword evidence="1" id="KW-0484">Methanogenesis</keyword>
<evidence type="ECO:0000313" key="3">
    <source>
        <dbReference type="Proteomes" id="UP000752814"/>
    </source>
</evidence>
<dbReference type="PIRSF" id="PIRSF005636">
    <property type="entry name" value="McrD"/>
    <property type="match status" value="1"/>
</dbReference>
<dbReference type="InterPro" id="IPR003901">
    <property type="entry name" value="Me_CoM_Rdtase_D"/>
</dbReference>
<dbReference type="OMA" id="PFGYRLT"/>
<dbReference type="EMBL" id="LVVT01000014">
    <property type="protein sequence ID" value="TQS82990.1"/>
    <property type="molecule type" value="Genomic_DNA"/>
</dbReference>
<reference evidence="2" key="1">
    <citation type="submission" date="2016-03" db="EMBL/GenBank/DDBJ databases">
        <authorList>
            <person name="Borrel G."/>
            <person name="Mccann A."/>
            <person name="O'Toole P.W."/>
        </authorList>
    </citation>
    <scope>NUCLEOTIDE SEQUENCE</scope>
    <source>
        <strain evidence="2">183</strain>
    </source>
</reference>
<accession>A0A8J8PDZ2</accession>
<gene>
    <name evidence="2" type="ORF">A3207_03355</name>
</gene>
<organism evidence="2 3">
    <name type="scientific">Candidatus Methanomassiliicoccus intestinalis</name>
    <dbReference type="NCBI Taxonomy" id="1406512"/>
    <lineage>
        <taxon>Archaea</taxon>
        <taxon>Methanobacteriati</taxon>
        <taxon>Thermoplasmatota</taxon>
        <taxon>Thermoplasmata</taxon>
        <taxon>Methanomassiliicoccales</taxon>
        <taxon>Methanomassiliicoccaceae</taxon>
        <taxon>Methanomassiliicoccus</taxon>
    </lineage>
</organism>
<dbReference type="GO" id="GO:0015948">
    <property type="term" value="P:methanogenesis"/>
    <property type="evidence" value="ECO:0007669"/>
    <property type="project" value="UniProtKB-KW"/>
</dbReference>
<dbReference type="Proteomes" id="UP000752814">
    <property type="component" value="Unassembled WGS sequence"/>
</dbReference>
<evidence type="ECO:0000313" key="2">
    <source>
        <dbReference type="EMBL" id="TQS82990.1"/>
    </source>
</evidence>
<dbReference type="NCBIfam" id="TIGR03260">
    <property type="entry name" value="met_CoM_red_D"/>
    <property type="match status" value="1"/>
</dbReference>
<proteinExistence type="predicted"/>
<protein>
    <submittedName>
        <fullName evidence="2">Methyl CoM reductase</fullName>
    </submittedName>
</protein>
<dbReference type="AlphaFoldDB" id="A0A8J8PDZ2"/>
<sequence length="137" mass="15331">MSTETKESVPLPEILIFPARMLSAGTTEKLLNNIYEVPNVRQVNISGEALPAVVGNGPAKGTLVNHPERKVINVKGREYELNLLVGRVFVEINDIDNVDKAVEEIKKICDDLLPFGYNLEVGRYSKFQPTITDYKKM</sequence>
<name>A0A8J8PDZ2_9ARCH</name>
<comment type="caution">
    <text evidence="2">The sequence shown here is derived from an EMBL/GenBank/DDBJ whole genome shotgun (WGS) entry which is preliminary data.</text>
</comment>